<dbReference type="Pfam" id="PF08628">
    <property type="entry name" value="Nexin_C"/>
    <property type="match status" value="1"/>
</dbReference>
<dbReference type="SUPFAM" id="SSF64268">
    <property type="entry name" value="PX domain"/>
    <property type="match status" value="1"/>
</dbReference>
<feature type="domain" description="PX" evidence="1">
    <location>
        <begin position="67"/>
        <end position="187"/>
    </location>
</feature>
<protein>
    <submittedName>
        <fullName evidence="2">tRNA (Guanine-N(7)-)-methyltransferase (tRNA(m7G46)-methyltransferase)</fullName>
    </submittedName>
</protein>
<dbReference type="EMBL" id="JANBUO010002501">
    <property type="protein sequence ID" value="KAJ2794534.1"/>
    <property type="molecule type" value="Genomic_DNA"/>
</dbReference>
<evidence type="ECO:0000313" key="2">
    <source>
        <dbReference type="EMBL" id="KAJ2794534.1"/>
    </source>
</evidence>
<dbReference type="PANTHER" id="PTHR22775:SF3">
    <property type="entry name" value="SORTING NEXIN-13"/>
    <property type="match status" value="1"/>
</dbReference>
<organism evidence="2 3">
    <name type="scientific">Coemansia guatemalensis</name>
    <dbReference type="NCBI Taxonomy" id="2761395"/>
    <lineage>
        <taxon>Eukaryota</taxon>
        <taxon>Fungi</taxon>
        <taxon>Fungi incertae sedis</taxon>
        <taxon>Zoopagomycota</taxon>
        <taxon>Kickxellomycotina</taxon>
        <taxon>Kickxellomycetes</taxon>
        <taxon>Kickxellales</taxon>
        <taxon>Kickxellaceae</taxon>
        <taxon>Coemansia</taxon>
    </lineage>
</organism>
<sequence length="419" mass="46615">RKAHQLAIVRALRRQARRRGRENEQRVLRASERGLRSELRAGAEQQRLFSAALDAHRLHPERTRVRIPRAVTQPGSENGSGEQAGHVAYLIEMQQSAGLVQPAEGWVVARRYREFHALHRDLRACAPAAARAHELPARTPLARLQRARDVEARREALERYLQGLLRDARLCGCAPLRLFLSSVPPPPPPLQKPLGPPADASDDAGWMAHIRRTVAADVEGVTGAESMLDVIVQELGAQVALQQEQQQPDTAAAAAALVDPLGDLFVETFGLSARRNWLRRQAVSILLRHIVGGAVERRLRQLLDAVLGDTQLAAHAATLRTLLWRTPHARLCAPPPRSAAQRTESRSAAQRHLLWYVPRQLAAMVGRTNARDGAQLLFAAAQCRRRNLRLVLSVFDAFVVALFPELRLQLEHLEPNKRS</sequence>
<dbReference type="Pfam" id="PF00787">
    <property type="entry name" value="PX"/>
    <property type="match status" value="1"/>
</dbReference>
<evidence type="ECO:0000259" key="1">
    <source>
        <dbReference type="PROSITE" id="PS50195"/>
    </source>
</evidence>
<dbReference type="PANTHER" id="PTHR22775">
    <property type="entry name" value="SORTING NEXIN"/>
    <property type="match status" value="1"/>
</dbReference>
<gene>
    <name evidence="2" type="primary">TRM8_3</name>
    <name evidence="2" type="ORF">H4R20_006192</name>
</gene>
<dbReference type="PROSITE" id="PS50195">
    <property type="entry name" value="PX"/>
    <property type="match status" value="1"/>
</dbReference>
<dbReference type="OrthoDB" id="120967at2759"/>
<dbReference type="AlphaFoldDB" id="A0A9W8LQG1"/>
<dbReference type="GO" id="GO:0035091">
    <property type="term" value="F:phosphatidylinositol binding"/>
    <property type="evidence" value="ECO:0007669"/>
    <property type="project" value="InterPro"/>
</dbReference>
<dbReference type="InterPro" id="IPR013937">
    <property type="entry name" value="Sorting_nexin_C"/>
</dbReference>
<keyword evidence="3" id="KW-1185">Reference proteome</keyword>
<evidence type="ECO:0000313" key="3">
    <source>
        <dbReference type="Proteomes" id="UP001140094"/>
    </source>
</evidence>
<reference evidence="2" key="1">
    <citation type="submission" date="2022-07" db="EMBL/GenBank/DDBJ databases">
        <title>Phylogenomic reconstructions and comparative analyses of Kickxellomycotina fungi.</title>
        <authorList>
            <person name="Reynolds N.K."/>
            <person name="Stajich J.E."/>
            <person name="Barry K."/>
            <person name="Grigoriev I.V."/>
            <person name="Crous P."/>
            <person name="Smith M.E."/>
        </authorList>
    </citation>
    <scope>NUCLEOTIDE SEQUENCE</scope>
    <source>
        <strain evidence="2">NRRL 1565</strain>
    </source>
</reference>
<comment type="caution">
    <text evidence="2">The sequence shown here is derived from an EMBL/GenBank/DDBJ whole genome shotgun (WGS) entry which is preliminary data.</text>
</comment>
<dbReference type="Gene3D" id="3.30.1520.10">
    <property type="entry name" value="Phox-like domain"/>
    <property type="match status" value="1"/>
</dbReference>
<name>A0A9W8LQG1_9FUNG</name>
<dbReference type="Proteomes" id="UP001140094">
    <property type="component" value="Unassembled WGS sequence"/>
</dbReference>
<proteinExistence type="predicted"/>
<accession>A0A9W8LQG1</accession>
<dbReference type="InterPro" id="IPR036871">
    <property type="entry name" value="PX_dom_sf"/>
</dbReference>
<dbReference type="SMART" id="SM00312">
    <property type="entry name" value="PX"/>
    <property type="match status" value="1"/>
</dbReference>
<feature type="non-terminal residue" evidence="2">
    <location>
        <position position="1"/>
    </location>
</feature>
<dbReference type="CDD" id="cd06093">
    <property type="entry name" value="PX_domain"/>
    <property type="match status" value="1"/>
</dbReference>
<dbReference type="InterPro" id="IPR001683">
    <property type="entry name" value="PX_dom"/>
</dbReference>